<dbReference type="Pfam" id="PF07072">
    <property type="entry name" value="ZapD"/>
    <property type="match status" value="1"/>
</dbReference>
<name>A0ABT3P2V8_9ALTE</name>
<protein>
    <recommendedName>
        <fullName evidence="5">Cell division protein ZapD</fullName>
    </recommendedName>
    <alternativeName>
        <fullName evidence="5">Z ring-associated protein D</fullName>
    </alternativeName>
</protein>
<keyword evidence="2 5" id="KW-0132">Cell division</keyword>
<dbReference type="NCBIfam" id="NF003656">
    <property type="entry name" value="PRK05287.1-4"/>
    <property type="match status" value="1"/>
</dbReference>
<evidence type="ECO:0000256" key="3">
    <source>
        <dbReference type="ARBA" id="ARBA00023210"/>
    </source>
</evidence>
<dbReference type="InterPro" id="IPR036268">
    <property type="entry name" value="ZapD_sf"/>
</dbReference>
<dbReference type="Gene3D" id="2.60.440.10">
    <property type="entry name" value="YacF-like domains"/>
    <property type="match status" value="1"/>
</dbReference>
<comment type="similarity">
    <text evidence="5">Belongs to the ZapD family.</text>
</comment>
<dbReference type="PANTHER" id="PTHR39455">
    <property type="entry name" value="CELL DIVISION PROTEIN ZAPD"/>
    <property type="match status" value="1"/>
</dbReference>
<comment type="subunit">
    <text evidence="5">Interacts with FtsZ.</text>
</comment>
<evidence type="ECO:0000256" key="2">
    <source>
        <dbReference type="ARBA" id="ARBA00022618"/>
    </source>
</evidence>
<dbReference type="RefSeq" id="WP_265615779.1">
    <property type="nucleotide sequence ID" value="NZ_JAPFRD010000002.1"/>
</dbReference>
<dbReference type="EMBL" id="JAPFRD010000002">
    <property type="protein sequence ID" value="MCW8107078.1"/>
    <property type="molecule type" value="Genomic_DNA"/>
</dbReference>
<comment type="function">
    <text evidence="5">Cell division factor that enhances FtsZ-ring assembly. Directly interacts with FtsZ and promotes bundling of FtsZ protofilaments, with a reduction in FtsZ GTPase activity.</text>
</comment>
<dbReference type="HAMAP" id="MF_01092">
    <property type="entry name" value="ZapD"/>
    <property type="match status" value="1"/>
</dbReference>
<evidence type="ECO:0000256" key="5">
    <source>
        <dbReference type="HAMAP-Rule" id="MF_01092"/>
    </source>
</evidence>
<comment type="subcellular location">
    <subcellularLocation>
        <location evidence="5">Cytoplasm</location>
    </subcellularLocation>
    <text evidence="5">Localizes to mid-cell in an FtsZ-dependent manner.</text>
</comment>
<comment type="caution">
    <text evidence="6">The sequence shown here is derived from an EMBL/GenBank/DDBJ whole genome shotgun (WGS) entry which is preliminary data.</text>
</comment>
<dbReference type="SUPFAM" id="SSF160950">
    <property type="entry name" value="YacF-like"/>
    <property type="match status" value="1"/>
</dbReference>
<keyword evidence="1 5" id="KW-0963">Cytoplasm</keyword>
<evidence type="ECO:0000256" key="1">
    <source>
        <dbReference type="ARBA" id="ARBA00022490"/>
    </source>
</evidence>
<keyword evidence="7" id="KW-1185">Reference proteome</keyword>
<evidence type="ECO:0000256" key="4">
    <source>
        <dbReference type="ARBA" id="ARBA00023306"/>
    </source>
</evidence>
<accession>A0ABT3P2V8</accession>
<proteinExistence type="inferred from homology"/>
<evidence type="ECO:0000313" key="6">
    <source>
        <dbReference type="EMBL" id="MCW8107078.1"/>
    </source>
</evidence>
<dbReference type="PANTHER" id="PTHR39455:SF1">
    <property type="entry name" value="CELL DIVISION PROTEIN ZAPD"/>
    <property type="match status" value="1"/>
</dbReference>
<dbReference type="InterPro" id="IPR027462">
    <property type="entry name" value="ZapD_C"/>
</dbReference>
<dbReference type="GO" id="GO:0051301">
    <property type="term" value="P:cell division"/>
    <property type="evidence" value="ECO:0007669"/>
    <property type="project" value="UniProtKB-KW"/>
</dbReference>
<dbReference type="Gene3D" id="1.10.3900.10">
    <property type="entry name" value="YacF-like"/>
    <property type="match status" value="1"/>
</dbReference>
<dbReference type="NCBIfam" id="NF003655">
    <property type="entry name" value="PRK05287.1-3"/>
    <property type="match status" value="1"/>
</dbReference>
<sequence>MTDSVFEFPLKEKVRNYLRIEQLLRQLKTGAKGENGTLQMYFFDRLFILLDLVERLDLRTDVLKDMDVHERNLVYWSQHPNIDSAALEQALQSILRLKEKLKASKKFGNELKDDKFLNSIRQRFVIPGGACSFDLPNLHFWLAQPAESRHHAIGQWMNSLKLIEESIAISLSFLRERGLFSQVIAEHGFYQGVAEDKNELIRVKCDVNAGYYPTLSGNKYRYAIRFMWFEPQERQSSSVESEVTFSLAAC</sequence>
<dbReference type="InterPro" id="IPR009777">
    <property type="entry name" value="ZapD"/>
</dbReference>
<keyword evidence="4 5" id="KW-0131">Cell cycle</keyword>
<gene>
    <name evidence="5 6" type="primary">zapD</name>
    <name evidence="6" type="ORF">OPS25_00990</name>
</gene>
<keyword evidence="3 5" id="KW-0717">Septation</keyword>
<organism evidence="6 7">
    <name type="scientific">Alteromonas aquimaris</name>
    <dbReference type="NCBI Taxonomy" id="2998417"/>
    <lineage>
        <taxon>Bacteria</taxon>
        <taxon>Pseudomonadati</taxon>
        <taxon>Pseudomonadota</taxon>
        <taxon>Gammaproteobacteria</taxon>
        <taxon>Alteromonadales</taxon>
        <taxon>Alteromonadaceae</taxon>
        <taxon>Alteromonas/Salinimonas group</taxon>
        <taxon>Alteromonas</taxon>
    </lineage>
</organism>
<dbReference type="Proteomes" id="UP001142810">
    <property type="component" value="Unassembled WGS sequence"/>
</dbReference>
<evidence type="ECO:0000313" key="7">
    <source>
        <dbReference type="Proteomes" id="UP001142810"/>
    </source>
</evidence>
<reference evidence="6" key="1">
    <citation type="submission" date="2022-11" db="EMBL/GenBank/DDBJ databases">
        <title>Alteromonas sp. nov., isolated from sea water of the Qingdao.</title>
        <authorList>
            <person name="Wang Q."/>
        </authorList>
    </citation>
    <scope>NUCLEOTIDE SEQUENCE</scope>
    <source>
        <strain evidence="6">ASW11-7</strain>
    </source>
</reference>